<sequence length="363" mass="41564">MYAVTSLLVFCIGYVSAAKNYGEFIPGVCDVQQTQGGWNYRPVEGSCNQYLTCDEQNKAFLMTCSHGTFYNTRKCRRAEEVDCPYDPCRHLPHGAAYNDGQSCYGFYVCKKGKSFYKTCKNGFTFHPHKQMCIPDYTCKRDNLVHPCAFGTTYPVMGRSDMFFLFDGHHRFTPMKCPDGLWYNPGLCTCDWVVPGEKIYGKCKPLFHFSYDGNFLENWNRVQQVPNSHVSIFQKSAIFSKGGKVIIWTLNDMELNNDFSFCFEFMAKNQFGETALISNDYNKVPFTYKLTFIPETGVVKGLRCYDRRFSSRSYSCWCGAGLAPNNSPLVVGAAQGCQGFVGYFDELKFFRCMPKGFFKDYKKK</sequence>
<feature type="domain" description="Chitin-binding type-2" evidence="2">
    <location>
        <begin position="26"/>
        <end position="83"/>
    </location>
</feature>
<feature type="domain" description="Chitin-binding type-2" evidence="2">
    <location>
        <begin position="85"/>
        <end position="140"/>
    </location>
</feature>
<evidence type="ECO:0000259" key="2">
    <source>
        <dbReference type="PROSITE" id="PS50940"/>
    </source>
</evidence>
<evidence type="ECO:0000313" key="3">
    <source>
        <dbReference type="EMBL" id="KAJ8316903.1"/>
    </source>
</evidence>
<protein>
    <recommendedName>
        <fullName evidence="2">Chitin-binding type-2 domain-containing protein</fullName>
    </recommendedName>
</protein>
<dbReference type="InterPro" id="IPR002557">
    <property type="entry name" value="Chitin-bd_dom"/>
</dbReference>
<dbReference type="Proteomes" id="UP001217089">
    <property type="component" value="Unassembled WGS sequence"/>
</dbReference>
<evidence type="ECO:0000256" key="1">
    <source>
        <dbReference type="SAM" id="SignalP"/>
    </source>
</evidence>
<dbReference type="SMART" id="SM00494">
    <property type="entry name" value="ChtBD2"/>
    <property type="match status" value="3"/>
</dbReference>
<dbReference type="EMBL" id="JARBDR010000246">
    <property type="protein sequence ID" value="KAJ8316903.1"/>
    <property type="molecule type" value="Genomic_DNA"/>
</dbReference>
<comment type="caution">
    <text evidence="3">The sequence shown here is derived from an EMBL/GenBank/DDBJ whole genome shotgun (WGS) entry which is preliminary data.</text>
</comment>
<reference evidence="3 4" key="1">
    <citation type="submission" date="2022-12" db="EMBL/GenBank/DDBJ databases">
        <title>Chromosome-level genome of Tegillarca granosa.</title>
        <authorList>
            <person name="Kim J."/>
        </authorList>
    </citation>
    <scope>NUCLEOTIDE SEQUENCE [LARGE SCALE GENOMIC DNA]</scope>
    <source>
        <strain evidence="3">Teg-2019</strain>
        <tissue evidence="3">Adductor muscle</tissue>
    </source>
</reference>
<keyword evidence="1" id="KW-0732">Signal</keyword>
<proteinExistence type="predicted"/>
<dbReference type="Pfam" id="PF01607">
    <property type="entry name" value="CBM_14"/>
    <property type="match status" value="1"/>
</dbReference>
<feature type="signal peptide" evidence="1">
    <location>
        <begin position="1"/>
        <end position="17"/>
    </location>
</feature>
<organism evidence="3 4">
    <name type="scientific">Tegillarca granosa</name>
    <name type="common">Malaysian cockle</name>
    <name type="synonym">Anadara granosa</name>
    <dbReference type="NCBI Taxonomy" id="220873"/>
    <lineage>
        <taxon>Eukaryota</taxon>
        <taxon>Metazoa</taxon>
        <taxon>Spiralia</taxon>
        <taxon>Lophotrochozoa</taxon>
        <taxon>Mollusca</taxon>
        <taxon>Bivalvia</taxon>
        <taxon>Autobranchia</taxon>
        <taxon>Pteriomorphia</taxon>
        <taxon>Arcoida</taxon>
        <taxon>Arcoidea</taxon>
        <taxon>Arcidae</taxon>
        <taxon>Tegillarca</taxon>
    </lineage>
</organism>
<dbReference type="PROSITE" id="PS50940">
    <property type="entry name" value="CHIT_BIND_II"/>
    <property type="match status" value="2"/>
</dbReference>
<gene>
    <name evidence="3" type="ORF">KUTeg_004807</name>
</gene>
<feature type="chain" id="PRO_5045475898" description="Chitin-binding type-2 domain-containing protein" evidence="1">
    <location>
        <begin position="18"/>
        <end position="363"/>
    </location>
</feature>
<name>A0ABQ9FMG8_TEGGR</name>
<keyword evidence="4" id="KW-1185">Reference proteome</keyword>
<dbReference type="SUPFAM" id="SSF57625">
    <property type="entry name" value="Invertebrate chitin-binding proteins"/>
    <property type="match status" value="2"/>
</dbReference>
<dbReference type="InterPro" id="IPR036508">
    <property type="entry name" value="Chitin-bd_dom_sf"/>
</dbReference>
<evidence type="ECO:0000313" key="4">
    <source>
        <dbReference type="Proteomes" id="UP001217089"/>
    </source>
</evidence>
<accession>A0ABQ9FMG8</accession>